<dbReference type="GO" id="GO:0030246">
    <property type="term" value="F:carbohydrate binding"/>
    <property type="evidence" value="ECO:0007669"/>
    <property type="project" value="TreeGrafter"/>
</dbReference>
<dbReference type="InterPro" id="IPR026266">
    <property type="entry name" value="AraF"/>
</dbReference>
<dbReference type="GO" id="GO:0030288">
    <property type="term" value="C:outer membrane-bounded periplasmic space"/>
    <property type="evidence" value="ECO:0007669"/>
    <property type="project" value="TreeGrafter"/>
</dbReference>
<dbReference type="PROSITE" id="PS51318">
    <property type="entry name" value="TAT"/>
    <property type="match status" value="1"/>
</dbReference>
<dbReference type="InterPro" id="IPR025997">
    <property type="entry name" value="SBP_2_dom"/>
</dbReference>
<proteinExistence type="inferred from homology"/>
<dbReference type="EMBL" id="BONZ01000089">
    <property type="protein sequence ID" value="GIH20138.1"/>
    <property type="molecule type" value="Genomic_DNA"/>
</dbReference>
<evidence type="ECO:0000259" key="4">
    <source>
        <dbReference type="Pfam" id="PF13407"/>
    </source>
</evidence>
<accession>A0A8J3R1Y1</accession>
<dbReference type="InterPro" id="IPR050555">
    <property type="entry name" value="Bact_Solute-Bind_Prot2"/>
</dbReference>
<gene>
    <name evidence="5" type="primary">araF</name>
    <name evidence="5" type="ORF">Raf01_83100</name>
</gene>
<dbReference type="PANTHER" id="PTHR30036:SF7">
    <property type="entry name" value="ABC TRANSPORTER PERIPLASMIC-BINDING PROTEIN YPHF"/>
    <property type="match status" value="1"/>
</dbReference>
<keyword evidence="6" id="KW-1185">Reference proteome</keyword>
<name>A0A8J3R1Y1_9ACTN</name>
<comment type="subcellular location">
    <subcellularLocation>
        <location evidence="1">Cell envelope</location>
    </subcellularLocation>
</comment>
<dbReference type="Gene3D" id="3.40.50.2300">
    <property type="match status" value="2"/>
</dbReference>
<reference evidence="5" key="1">
    <citation type="submission" date="2021-01" db="EMBL/GenBank/DDBJ databases">
        <title>Whole genome shotgun sequence of Rugosimonospora africana NBRC 104875.</title>
        <authorList>
            <person name="Komaki H."/>
            <person name="Tamura T."/>
        </authorList>
    </citation>
    <scope>NUCLEOTIDE SEQUENCE</scope>
    <source>
        <strain evidence="5">NBRC 104875</strain>
    </source>
</reference>
<feature type="signal peptide" evidence="3">
    <location>
        <begin position="1"/>
        <end position="24"/>
    </location>
</feature>
<organism evidence="5 6">
    <name type="scientific">Rugosimonospora africana</name>
    <dbReference type="NCBI Taxonomy" id="556532"/>
    <lineage>
        <taxon>Bacteria</taxon>
        <taxon>Bacillati</taxon>
        <taxon>Actinomycetota</taxon>
        <taxon>Actinomycetes</taxon>
        <taxon>Micromonosporales</taxon>
        <taxon>Micromonosporaceae</taxon>
        <taxon>Rugosimonospora</taxon>
    </lineage>
</organism>
<dbReference type="PROSITE" id="PS51257">
    <property type="entry name" value="PROKAR_LIPOPROTEIN"/>
    <property type="match status" value="1"/>
</dbReference>
<protein>
    <submittedName>
        <fullName evidence="5">Sugar ABC transporter substrate-binding protein</fullName>
    </submittedName>
</protein>
<evidence type="ECO:0000313" key="6">
    <source>
        <dbReference type="Proteomes" id="UP000642748"/>
    </source>
</evidence>
<evidence type="ECO:0000256" key="3">
    <source>
        <dbReference type="SAM" id="SignalP"/>
    </source>
</evidence>
<dbReference type="AlphaFoldDB" id="A0A8J3R1Y1"/>
<feature type="chain" id="PRO_5038756835" evidence="3">
    <location>
        <begin position="25"/>
        <end position="342"/>
    </location>
</feature>
<keyword evidence="3" id="KW-0732">Signal</keyword>
<feature type="domain" description="Periplasmic binding protein" evidence="4">
    <location>
        <begin position="48"/>
        <end position="316"/>
    </location>
</feature>
<dbReference type="SUPFAM" id="SSF53822">
    <property type="entry name" value="Periplasmic binding protein-like I"/>
    <property type="match status" value="1"/>
</dbReference>
<comment type="caution">
    <text evidence="5">The sequence shown here is derived from an EMBL/GenBank/DDBJ whole genome shotgun (WGS) entry which is preliminary data.</text>
</comment>
<comment type="similarity">
    <text evidence="2">Belongs to the bacterial solute-binding protein 2 family.</text>
</comment>
<dbReference type="Proteomes" id="UP000642748">
    <property type="component" value="Unassembled WGS sequence"/>
</dbReference>
<evidence type="ECO:0000256" key="1">
    <source>
        <dbReference type="ARBA" id="ARBA00004196"/>
    </source>
</evidence>
<evidence type="ECO:0000256" key="2">
    <source>
        <dbReference type="ARBA" id="ARBA00007639"/>
    </source>
</evidence>
<dbReference type="InterPro" id="IPR006311">
    <property type="entry name" value="TAT_signal"/>
</dbReference>
<dbReference type="Pfam" id="PF13407">
    <property type="entry name" value="Peripla_BP_4"/>
    <property type="match status" value="1"/>
</dbReference>
<dbReference type="PIRSF" id="PIRSF002816">
    <property type="entry name" value="AraF"/>
    <property type="match status" value="1"/>
</dbReference>
<dbReference type="PANTHER" id="PTHR30036">
    <property type="entry name" value="D-XYLOSE-BINDING PERIPLASMIC PROTEIN"/>
    <property type="match status" value="1"/>
</dbReference>
<dbReference type="InterPro" id="IPR028082">
    <property type="entry name" value="Peripla_BP_I"/>
</dbReference>
<evidence type="ECO:0000313" key="5">
    <source>
        <dbReference type="EMBL" id="GIH20138.1"/>
    </source>
</evidence>
<sequence>MFPSPRRAALAGLALLVAAGALTACSSGKTTSASTGGQQATKSGPLTIAYLQKQGDQQYFVDEAAGAKAEAGKLGNVSIKVVDLGTDSNKAISAMSTEVGQQVDGIAIVVPDQKIGPQVIDAANGAKIPLVASDDPISSGSGSAAPFVGFDSVQMGTSVGQEAAKLYKQAGWTPADTKVLALYQQGLSDCQQREQGEEAGFTTGAGSLPPVVKVGTDNSVVDAQNKTAAVLTANPGVKHWVVWGCNDENETGGVTALQNHQVSPDNIIGVGLGAYLTCKDWKAGTKSGNKAALFIDGRSVGASAVQVLVDQLRNGKTLPPKTIASTAIVDSSNWQSAGVECS</sequence>
<dbReference type="GO" id="GO:0042882">
    <property type="term" value="P:L-arabinose transmembrane transport"/>
    <property type="evidence" value="ECO:0007669"/>
    <property type="project" value="InterPro"/>
</dbReference>